<dbReference type="InterPro" id="IPR052043">
    <property type="entry name" value="PolySaccharide_Degr_Enz"/>
</dbReference>
<dbReference type="EMBL" id="CAEZXI010000120">
    <property type="protein sequence ID" value="CAB4689958.1"/>
    <property type="molecule type" value="Genomic_DNA"/>
</dbReference>
<dbReference type="GO" id="GO:0005975">
    <property type="term" value="P:carbohydrate metabolic process"/>
    <property type="evidence" value="ECO:0007669"/>
    <property type="project" value="InterPro"/>
</dbReference>
<dbReference type="Gene3D" id="1.50.10.10">
    <property type="match status" value="1"/>
</dbReference>
<dbReference type="InterPro" id="IPR012341">
    <property type="entry name" value="6hp_glycosidase-like_sf"/>
</dbReference>
<gene>
    <name evidence="2" type="ORF">UFOPK2362_00912</name>
</gene>
<name>A0A6J6NZ87_9ZZZZ</name>
<organism evidence="2">
    <name type="scientific">freshwater metagenome</name>
    <dbReference type="NCBI Taxonomy" id="449393"/>
    <lineage>
        <taxon>unclassified sequences</taxon>
        <taxon>metagenomes</taxon>
        <taxon>ecological metagenomes</taxon>
    </lineage>
</organism>
<protein>
    <submittedName>
        <fullName evidence="2">Unannotated protein</fullName>
    </submittedName>
</protein>
<proteinExistence type="predicted"/>
<dbReference type="SUPFAM" id="SSF48208">
    <property type="entry name" value="Six-hairpin glycosidases"/>
    <property type="match status" value="1"/>
</dbReference>
<dbReference type="InterPro" id="IPR008928">
    <property type="entry name" value="6-hairpin_glycosidase_sf"/>
</dbReference>
<dbReference type="GO" id="GO:0016787">
    <property type="term" value="F:hydrolase activity"/>
    <property type="evidence" value="ECO:0007669"/>
    <property type="project" value="UniProtKB-KW"/>
</dbReference>
<dbReference type="PANTHER" id="PTHR33886">
    <property type="entry name" value="UNSATURATED RHAMNOGALACTURONAN HYDROLASE (EUROFUNG)"/>
    <property type="match status" value="1"/>
</dbReference>
<evidence type="ECO:0000313" key="2">
    <source>
        <dbReference type="EMBL" id="CAB4689958.1"/>
    </source>
</evidence>
<keyword evidence="1" id="KW-0378">Hydrolase</keyword>
<dbReference type="InterPro" id="IPR010905">
    <property type="entry name" value="Glyco_hydro_88"/>
</dbReference>
<sequence length="362" mass="39736">MSTVKVATSKQERLDLLKKVGETLLNQSYQSWNFGDSTGFEAILVTGKLLDDPKYFNFARGWFAAWASRPEPFRRLDCTAPGVAIIEVAQATNSKQIFDSLELLAKYLSSRSKDRGIFDTWESLCLIPPYGGEELPPFEAQLLASPPGGTCIDCLHFDPPFFTGLGKALNNSSYTDIGVQQAIAYVDALQLPTGIFDHFFLNGVEGTWGQGWGRGQGWALLGLMDVLHQIPQSHSGYKKLKEAAEKLIYGMIKLQREDGRWWCVVDSERSGEEGSTAGFMAAGFARAIKLGIVDKSIVEPAMIKALNGVIADTDKSGELQNVTAAVMASTRKSHYEFTPRGFSVPWGQGPLALAIYDTFDLV</sequence>
<dbReference type="PANTHER" id="PTHR33886:SF8">
    <property type="entry name" value="UNSATURATED RHAMNOGALACTURONAN HYDROLASE (EUROFUNG)"/>
    <property type="match status" value="1"/>
</dbReference>
<evidence type="ECO:0000256" key="1">
    <source>
        <dbReference type="ARBA" id="ARBA00022801"/>
    </source>
</evidence>
<dbReference type="Pfam" id="PF07470">
    <property type="entry name" value="Glyco_hydro_88"/>
    <property type="match status" value="1"/>
</dbReference>
<accession>A0A6J6NZ87</accession>
<dbReference type="AlphaFoldDB" id="A0A6J6NZ87"/>
<reference evidence="2" key="1">
    <citation type="submission" date="2020-05" db="EMBL/GenBank/DDBJ databases">
        <authorList>
            <person name="Chiriac C."/>
            <person name="Salcher M."/>
            <person name="Ghai R."/>
            <person name="Kavagutti S V."/>
        </authorList>
    </citation>
    <scope>NUCLEOTIDE SEQUENCE</scope>
</reference>